<dbReference type="Proteomes" id="UP000054485">
    <property type="component" value="Unassembled WGS sequence"/>
</dbReference>
<proteinExistence type="predicted"/>
<reference evidence="1 2" key="1">
    <citation type="submission" date="2014-04" db="EMBL/GenBank/DDBJ databases">
        <authorList>
            <consortium name="DOE Joint Genome Institute"/>
            <person name="Kuo A."/>
            <person name="Ruytinx J."/>
            <person name="Rineau F."/>
            <person name="Colpaert J."/>
            <person name="Kohler A."/>
            <person name="Nagy L.G."/>
            <person name="Floudas D."/>
            <person name="Copeland A."/>
            <person name="Barry K.W."/>
            <person name="Cichocki N."/>
            <person name="Veneault-Fourrey C."/>
            <person name="LaButti K."/>
            <person name="Lindquist E.A."/>
            <person name="Lipzen A."/>
            <person name="Lundell T."/>
            <person name="Morin E."/>
            <person name="Murat C."/>
            <person name="Sun H."/>
            <person name="Tunlid A."/>
            <person name="Henrissat B."/>
            <person name="Grigoriev I.V."/>
            <person name="Hibbett D.S."/>
            <person name="Martin F."/>
            <person name="Nordberg H.P."/>
            <person name="Cantor M.N."/>
            <person name="Hua S.X."/>
        </authorList>
    </citation>
    <scope>NUCLEOTIDE SEQUENCE [LARGE SCALE GENOMIC DNA]</scope>
    <source>
        <strain evidence="1 2">UH-Slu-Lm8-n1</strain>
    </source>
</reference>
<dbReference type="AlphaFoldDB" id="A0A0D0ASA3"/>
<sequence length="166" mass="18301">MLYSPAASAGASVVSLEVRNVLFSYYASAKSERKRTWYVSSPKMVPLLMTSGQRETKTICVSLPTLPHCYLTNSHSSWTFMRHLHDGARPHMSRASIACSSVDNLSLDLRRAQSLRCASRTDTSTGIRSVPRGLGLTTEEGGVAVRRMQTNLSEWGQSSRNLPLLP</sequence>
<dbReference type="OrthoDB" id="377733at2759"/>
<dbReference type="InParanoid" id="A0A0D0ASA3"/>
<dbReference type="EMBL" id="KN835188">
    <property type="protein sequence ID" value="KIK44561.1"/>
    <property type="molecule type" value="Genomic_DNA"/>
</dbReference>
<dbReference type="HOGENOM" id="CLU_1603837_0_0_1"/>
<evidence type="ECO:0000313" key="1">
    <source>
        <dbReference type="EMBL" id="KIK44561.1"/>
    </source>
</evidence>
<protein>
    <submittedName>
        <fullName evidence="1">Uncharacterized protein</fullName>
    </submittedName>
</protein>
<reference evidence="2" key="2">
    <citation type="submission" date="2015-01" db="EMBL/GenBank/DDBJ databases">
        <title>Evolutionary Origins and Diversification of the Mycorrhizal Mutualists.</title>
        <authorList>
            <consortium name="DOE Joint Genome Institute"/>
            <consortium name="Mycorrhizal Genomics Consortium"/>
            <person name="Kohler A."/>
            <person name="Kuo A."/>
            <person name="Nagy L.G."/>
            <person name="Floudas D."/>
            <person name="Copeland A."/>
            <person name="Barry K.W."/>
            <person name="Cichocki N."/>
            <person name="Veneault-Fourrey C."/>
            <person name="LaButti K."/>
            <person name="Lindquist E.A."/>
            <person name="Lipzen A."/>
            <person name="Lundell T."/>
            <person name="Morin E."/>
            <person name="Murat C."/>
            <person name="Riley R."/>
            <person name="Ohm R."/>
            <person name="Sun H."/>
            <person name="Tunlid A."/>
            <person name="Henrissat B."/>
            <person name="Grigoriev I.V."/>
            <person name="Hibbett D.S."/>
            <person name="Martin F."/>
        </authorList>
    </citation>
    <scope>NUCLEOTIDE SEQUENCE [LARGE SCALE GENOMIC DNA]</scope>
    <source>
        <strain evidence="2">UH-Slu-Lm8-n1</strain>
    </source>
</reference>
<evidence type="ECO:0000313" key="2">
    <source>
        <dbReference type="Proteomes" id="UP000054485"/>
    </source>
</evidence>
<gene>
    <name evidence="1" type="ORF">CY34DRAFT_615582</name>
</gene>
<organism evidence="1 2">
    <name type="scientific">Suillus luteus UH-Slu-Lm8-n1</name>
    <dbReference type="NCBI Taxonomy" id="930992"/>
    <lineage>
        <taxon>Eukaryota</taxon>
        <taxon>Fungi</taxon>
        <taxon>Dikarya</taxon>
        <taxon>Basidiomycota</taxon>
        <taxon>Agaricomycotina</taxon>
        <taxon>Agaricomycetes</taxon>
        <taxon>Agaricomycetidae</taxon>
        <taxon>Boletales</taxon>
        <taxon>Suillineae</taxon>
        <taxon>Suillaceae</taxon>
        <taxon>Suillus</taxon>
    </lineage>
</organism>
<dbReference type="STRING" id="930992.A0A0D0ASA3"/>
<keyword evidence="2" id="KW-1185">Reference proteome</keyword>
<name>A0A0D0ASA3_9AGAM</name>
<accession>A0A0D0ASA3</accession>